<evidence type="ECO:0000256" key="1">
    <source>
        <dbReference type="ARBA" id="ARBA00004141"/>
    </source>
</evidence>
<feature type="transmembrane region" description="Helical" evidence="12">
    <location>
        <begin position="144"/>
        <end position="166"/>
    </location>
</feature>
<dbReference type="PANTHER" id="PTHR35457:SF1">
    <property type="entry name" value="HEME A SYNTHASE"/>
    <property type="match status" value="1"/>
</dbReference>
<feature type="transmembrane region" description="Helical" evidence="12">
    <location>
        <begin position="253"/>
        <end position="271"/>
    </location>
</feature>
<protein>
    <submittedName>
        <fullName evidence="13">COX15/CtaA family protein</fullName>
    </submittedName>
</protein>
<reference evidence="13 14" key="1">
    <citation type="submission" date="2022-06" db="EMBL/GenBank/DDBJ databases">
        <title>Paraconexibacter antarcticus.</title>
        <authorList>
            <person name="Kim C.S."/>
        </authorList>
    </citation>
    <scope>NUCLEOTIDE SEQUENCE [LARGE SCALE GENOMIC DNA]</scope>
    <source>
        <strain evidence="13 14">02-257</strain>
    </source>
</reference>
<keyword evidence="7" id="KW-0408">Iron</keyword>
<evidence type="ECO:0000256" key="10">
    <source>
        <dbReference type="ARBA" id="ARBA00023157"/>
    </source>
</evidence>
<accession>A0ABY5DVX5</accession>
<name>A0ABY5DVX5_9ACTN</name>
<comment type="pathway">
    <text evidence="11">Porphyrin-containing compound metabolism.</text>
</comment>
<keyword evidence="8" id="KW-0350">Heme biosynthesis</keyword>
<keyword evidence="4" id="KW-0479">Metal-binding</keyword>
<evidence type="ECO:0000256" key="12">
    <source>
        <dbReference type="SAM" id="Phobius"/>
    </source>
</evidence>
<evidence type="ECO:0000256" key="2">
    <source>
        <dbReference type="ARBA" id="ARBA00022475"/>
    </source>
</evidence>
<evidence type="ECO:0000313" key="14">
    <source>
        <dbReference type="Proteomes" id="UP001056035"/>
    </source>
</evidence>
<feature type="transmembrane region" description="Helical" evidence="12">
    <location>
        <begin position="225"/>
        <end position="247"/>
    </location>
</feature>
<feature type="transmembrane region" description="Helical" evidence="12">
    <location>
        <begin position="44"/>
        <end position="67"/>
    </location>
</feature>
<dbReference type="InterPro" id="IPR050450">
    <property type="entry name" value="COX15/CtaA_HemeA_synthase"/>
</dbReference>
<keyword evidence="14" id="KW-1185">Reference proteome</keyword>
<keyword evidence="10" id="KW-1015">Disulfide bond</keyword>
<evidence type="ECO:0000313" key="13">
    <source>
        <dbReference type="EMBL" id="UTI65084.1"/>
    </source>
</evidence>
<dbReference type="PANTHER" id="PTHR35457">
    <property type="entry name" value="HEME A SYNTHASE"/>
    <property type="match status" value="1"/>
</dbReference>
<evidence type="ECO:0000256" key="7">
    <source>
        <dbReference type="ARBA" id="ARBA00023004"/>
    </source>
</evidence>
<keyword evidence="3 12" id="KW-0812">Transmembrane</keyword>
<dbReference type="Proteomes" id="UP001056035">
    <property type="component" value="Chromosome"/>
</dbReference>
<evidence type="ECO:0000256" key="5">
    <source>
        <dbReference type="ARBA" id="ARBA00022989"/>
    </source>
</evidence>
<sequence length="294" mass="31414">MLVLIVFTGAAVRLTGSGLGCPTWPKCTETSVHSSLNTHGLIEFGNRVLTSLVSIGVVAAALGAYAVRPERRDLRYLALTLPAGVIVQAVIGGISVRAGLAPGWVMAHYVVSMVLLTWAFDLWWRSQRSPAEVHAERSDRSMVLLVRGLMVLAGIAIFLGTVSTAAGPHAGSSGTGEFVGRLHWLGDDTLRQVIHIHGYVVTALGLGTVYAWWRSRRTDNRELTHTLLLTIGLLAAQGVVGILQYQLKLPAEMVWVHVALATLTWVGYVHQRAAAGPLLARSSSPAVAAPAPSR</sequence>
<dbReference type="InterPro" id="IPR003780">
    <property type="entry name" value="COX15/CtaA_fam"/>
</dbReference>
<dbReference type="EMBL" id="CP098502">
    <property type="protein sequence ID" value="UTI65084.1"/>
    <property type="molecule type" value="Genomic_DNA"/>
</dbReference>
<comment type="subcellular location">
    <subcellularLocation>
        <location evidence="1">Membrane</location>
        <topology evidence="1">Multi-pass membrane protein</topology>
    </subcellularLocation>
</comment>
<evidence type="ECO:0000256" key="8">
    <source>
        <dbReference type="ARBA" id="ARBA00023133"/>
    </source>
</evidence>
<keyword evidence="9 12" id="KW-0472">Membrane</keyword>
<evidence type="ECO:0000256" key="3">
    <source>
        <dbReference type="ARBA" id="ARBA00022692"/>
    </source>
</evidence>
<organism evidence="13 14">
    <name type="scientific">Paraconexibacter antarcticus</name>
    <dbReference type="NCBI Taxonomy" id="2949664"/>
    <lineage>
        <taxon>Bacteria</taxon>
        <taxon>Bacillati</taxon>
        <taxon>Actinomycetota</taxon>
        <taxon>Thermoleophilia</taxon>
        <taxon>Solirubrobacterales</taxon>
        <taxon>Paraconexibacteraceae</taxon>
        <taxon>Paraconexibacter</taxon>
    </lineage>
</organism>
<feature type="transmembrane region" description="Helical" evidence="12">
    <location>
        <begin position="194"/>
        <end position="213"/>
    </location>
</feature>
<feature type="transmembrane region" description="Helical" evidence="12">
    <location>
        <begin position="74"/>
        <end position="94"/>
    </location>
</feature>
<dbReference type="RefSeq" id="WP_254571774.1">
    <property type="nucleotide sequence ID" value="NZ_CP098502.1"/>
</dbReference>
<evidence type="ECO:0000256" key="6">
    <source>
        <dbReference type="ARBA" id="ARBA00023002"/>
    </source>
</evidence>
<proteinExistence type="predicted"/>
<dbReference type="Pfam" id="PF02628">
    <property type="entry name" value="COX15-CtaA"/>
    <property type="match status" value="1"/>
</dbReference>
<keyword evidence="2" id="KW-1003">Cell membrane</keyword>
<gene>
    <name evidence="13" type="ORF">NBH00_02475</name>
</gene>
<feature type="transmembrane region" description="Helical" evidence="12">
    <location>
        <begin position="106"/>
        <end position="124"/>
    </location>
</feature>
<keyword evidence="6" id="KW-0560">Oxidoreductase</keyword>
<evidence type="ECO:0000256" key="11">
    <source>
        <dbReference type="ARBA" id="ARBA00023444"/>
    </source>
</evidence>
<evidence type="ECO:0000256" key="4">
    <source>
        <dbReference type="ARBA" id="ARBA00022723"/>
    </source>
</evidence>
<evidence type="ECO:0000256" key="9">
    <source>
        <dbReference type="ARBA" id="ARBA00023136"/>
    </source>
</evidence>
<keyword evidence="5 12" id="KW-1133">Transmembrane helix</keyword>